<gene>
    <name evidence="1" type="ORF">OHA22_20305</name>
</gene>
<evidence type="ECO:0000313" key="1">
    <source>
        <dbReference type="EMBL" id="WTT17713.1"/>
    </source>
</evidence>
<sequence length="43" mass="4765">MSHNPRTCRLCAHLRHPARAKDGRALAKHLAEQPLPIQKGAGR</sequence>
<proteinExistence type="predicted"/>
<dbReference type="EMBL" id="CP108222">
    <property type="protein sequence ID" value="WTT17713.1"/>
    <property type="molecule type" value="Genomic_DNA"/>
</dbReference>
<protein>
    <submittedName>
        <fullName evidence="1">Uncharacterized protein</fullName>
    </submittedName>
</protein>
<accession>A0AAU1ZZ43</accession>
<organism evidence="1">
    <name type="scientific">Streptomyces sp. NBC_00093</name>
    <dbReference type="NCBI Taxonomy" id="2975649"/>
    <lineage>
        <taxon>Bacteria</taxon>
        <taxon>Bacillati</taxon>
        <taxon>Actinomycetota</taxon>
        <taxon>Actinomycetes</taxon>
        <taxon>Kitasatosporales</taxon>
        <taxon>Streptomycetaceae</taxon>
        <taxon>Streptomyces</taxon>
    </lineage>
</organism>
<reference evidence="1" key="1">
    <citation type="submission" date="2022-10" db="EMBL/GenBank/DDBJ databases">
        <title>The complete genomes of actinobacterial strains from the NBC collection.</title>
        <authorList>
            <person name="Joergensen T.S."/>
            <person name="Alvarez Arevalo M."/>
            <person name="Sterndorff E.B."/>
            <person name="Faurdal D."/>
            <person name="Vuksanovic O."/>
            <person name="Mourched A.-S."/>
            <person name="Charusanti P."/>
            <person name="Shaw S."/>
            <person name="Blin K."/>
            <person name="Weber T."/>
        </authorList>
    </citation>
    <scope>NUCLEOTIDE SEQUENCE</scope>
    <source>
        <strain evidence="1">NBC_00093</strain>
    </source>
</reference>
<dbReference type="AlphaFoldDB" id="A0AAU1ZZ43"/>
<name>A0AAU1ZZ43_9ACTN</name>